<keyword evidence="11" id="KW-0472">Membrane</keyword>
<dbReference type="PANTHER" id="PTHR47955">
    <property type="entry name" value="CYTOCHROME P450 FAMILY 71 PROTEIN"/>
    <property type="match status" value="1"/>
</dbReference>
<dbReference type="InterPro" id="IPR001128">
    <property type="entry name" value="Cyt_P450"/>
</dbReference>
<keyword evidence="4 11" id="KW-0812">Transmembrane</keyword>
<keyword evidence="7" id="KW-0560">Oxidoreductase</keyword>
<evidence type="ECO:0000256" key="5">
    <source>
        <dbReference type="ARBA" id="ARBA00022723"/>
    </source>
</evidence>
<dbReference type="PRINTS" id="PR00385">
    <property type="entry name" value="P450"/>
</dbReference>
<evidence type="ECO:0008006" key="14">
    <source>
        <dbReference type="Google" id="ProtNLM"/>
    </source>
</evidence>
<keyword evidence="8 10" id="KW-0408">Iron</keyword>
<keyword evidence="3 10" id="KW-0349">Heme</keyword>
<name>A0A453GQM4_AEGTS</name>
<evidence type="ECO:0000256" key="8">
    <source>
        <dbReference type="ARBA" id="ARBA00023004"/>
    </source>
</evidence>
<accession>A0A453GQM4</accession>
<dbReference type="GO" id="GO:0016705">
    <property type="term" value="F:oxidoreductase activity, acting on paired donors, with incorporation or reduction of molecular oxygen"/>
    <property type="evidence" value="ECO:0007669"/>
    <property type="project" value="InterPro"/>
</dbReference>
<organism evidence="12 13">
    <name type="scientific">Aegilops tauschii subsp. strangulata</name>
    <name type="common">Goatgrass</name>
    <dbReference type="NCBI Taxonomy" id="200361"/>
    <lineage>
        <taxon>Eukaryota</taxon>
        <taxon>Viridiplantae</taxon>
        <taxon>Streptophyta</taxon>
        <taxon>Embryophyta</taxon>
        <taxon>Tracheophyta</taxon>
        <taxon>Spermatophyta</taxon>
        <taxon>Magnoliopsida</taxon>
        <taxon>Liliopsida</taxon>
        <taxon>Poales</taxon>
        <taxon>Poaceae</taxon>
        <taxon>BOP clade</taxon>
        <taxon>Pooideae</taxon>
        <taxon>Triticodae</taxon>
        <taxon>Triticeae</taxon>
        <taxon>Triticinae</taxon>
        <taxon>Aegilops</taxon>
    </lineage>
</organism>
<dbReference type="InterPro" id="IPR036396">
    <property type="entry name" value="Cyt_P450_sf"/>
</dbReference>
<dbReference type="FunFam" id="1.10.630.10:FF:000064">
    <property type="entry name" value="Cytochrome P450 monooxygenase"/>
    <property type="match status" value="1"/>
</dbReference>
<dbReference type="PANTHER" id="PTHR47955:SF19">
    <property type="entry name" value="CYTOCHROME P450 71A9-LIKE ISOFORM X1"/>
    <property type="match status" value="1"/>
</dbReference>
<evidence type="ECO:0000313" key="13">
    <source>
        <dbReference type="Proteomes" id="UP000015105"/>
    </source>
</evidence>
<dbReference type="KEGG" id="ats:109781975"/>
<reference evidence="13" key="2">
    <citation type="journal article" date="2017" name="Nat. Plants">
        <title>The Aegilops tauschii genome reveals multiple impacts of transposons.</title>
        <authorList>
            <person name="Zhao G."/>
            <person name="Zou C."/>
            <person name="Li K."/>
            <person name="Wang K."/>
            <person name="Li T."/>
            <person name="Gao L."/>
            <person name="Zhang X."/>
            <person name="Wang H."/>
            <person name="Yang Z."/>
            <person name="Liu X."/>
            <person name="Jiang W."/>
            <person name="Mao L."/>
            <person name="Kong X."/>
            <person name="Jiao Y."/>
            <person name="Jia J."/>
        </authorList>
    </citation>
    <scope>NUCLEOTIDE SEQUENCE [LARGE SCALE GENOMIC DNA]</scope>
    <source>
        <strain evidence="13">cv. AL8/78</strain>
    </source>
</reference>
<dbReference type="SUPFAM" id="SSF48264">
    <property type="entry name" value="Cytochrome P450"/>
    <property type="match status" value="1"/>
</dbReference>
<dbReference type="GeneID" id="109781975"/>
<dbReference type="GO" id="GO:0005506">
    <property type="term" value="F:iron ion binding"/>
    <property type="evidence" value="ECO:0007669"/>
    <property type="project" value="InterPro"/>
</dbReference>
<evidence type="ECO:0000256" key="10">
    <source>
        <dbReference type="PIRSR" id="PIRSR602401-1"/>
    </source>
</evidence>
<comment type="similarity">
    <text evidence="2">Belongs to the cytochrome P450 family.</text>
</comment>
<dbReference type="PRINTS" id="PR00463">
    <property type="entry name" value="EP450I"/>
</dbReference>
<evidence type="ECO:0000256" key="6">
    <source>
        <dbReference type="ARBA" id="ARBA00022989"/>
    </source>
</evidence>
<dbReference type="EnsemblPlants" id="AET3Gv21160200.2">
    <property type="protein sequence ID" value="AET3Gv21160200.2"/>
    <property type="gene ID" value="AET3Gv21160200"/>
</dbReference>
<dbReference type="GO" id="GO:0004497">
    <property type="term" value="F:monooxygenase activity"/>
    <property type="evidence" value="ECO:0007669"/>
    <property type="project" value="UniProtKB-KW"/>
</dbReference>
<dbReference type="Pfam" id="PF00067">
    <property type="entry name" value="p450"/>
    <property type="match status" value="1"/>
</dbReference>
<dbReference type="Proteomes" id="UP000015105">
    <property type="component" value="Chromosome 3D"/>
</dbReference>
<dbReference type="AlphaFoldDB" id="A0A453GQM4"/>
<keyword evidence="9" id="KW-0503">Monooxygenase</keyword>
<evidence type="ECO:0000256" key="2">
    <source>
        <dbReference type="ARBA" id="ARBA00010617"/>
    </source>
</evidence>
<keyword evidence="13" id="KW-1185">Reference proteome</keyword>
<evidence type="ECO:0000256" key="1">
    <source>
        <dbReference type="ARBA" id="ARBA00001971"/>
    </source>
</evidence>
<protein>
    <recommendedName>
        <fullName evidence="14">Cytochrome P450 71D7</fullName>
    </recommendedName>
</protein>
<dbReference type="Gene3D" id="1.10.630.10">
    <property type="entry name" value="Cytochrome P450"/>
    <property type="match status" value="1"/>
</dbReference>
<evidence type="ECO:0000256" key="3">
    <source>
        <dbReference type="ARBA" id="ARBA00022617"/>
    </source>
</evidence>
<evidence type="ECO:0000256" key="4">
    <source>
        <dbReference type="ARBA" id="ARBA00022692"/>
    </source>
</evidence>
<proteinExistence type="inferred from homology"/>
<evidence type="ECO:0000256" key="11">
    <source>
        <dbReference type="SAM" id="Phobius"/>
    </source>
</evidence>
<reference evidence="13" key="1">
    <citation type="journal article" date="2014" name="Science">
        <title>Ancient hybridizations among the ancestral genomes of bread wheat.</title>
        <authorList>
            <consortium name="International Wheat Genome Sequencing Consortium,"/>
            <person name="Marcussen T."/>
            <person name="Sandve S.R."/>
            <person name="Heier L."/>
            <person name="Spannagl M."/>
            <person name="Pfeifer M."/>
            <person name="Jakobsen K.S."/>
            <person name="Wulff B.B."/>
            <person name="Steuernagel B."/>
            <person name="Mayer K.F."/>
            <person name="Olsen O.A."/>
        </authorList>
    </citation>
    <scope>NUCLEOTIDE SEQUENCE [LARGE SCALE GENOMIC DNA]</scope>
    <source>
        <strain evidence="13">cv. AL8/78</strain>
    </source>
</reference>
<reference evidence="12" key="5">
    <citation type="journal article" date="2021" name="G3 (Bethesda)">
        <title>Aegilops tauschii genome assembly Aet v5.0 features greater sequence contiguity and improved annotation.</title>
        <authorList>
            <person name="Wang L."/>
            <person name="Zhu T."/>
            <person name="Rodriguez J.C."/>
            <person name="Deal K.R."/>
            <person name="Dubcovsky J."/>
            <person name="McGuire P.E."/>
            <person name="Lux T."/>
            <person name="Spannagl M."/>
            <person name="Mayer K.F.X."/>
            <person name="Baldrich P."/>
            <person name="Meyers B.C."/>
            <person name="Huo N."/>
            <person name="Gu Y.Q."/>
            <person name="Zhou H."/>
            <person name="Devos K.M."/>
            <person name="Bennetzen J.L."/>
            <person name="Unver T."/>
            <person name="Budak H."/>
            <person name="Gulick P.J."/>
            <person name="Galiba G."/>
            <person name="Kalapos B."/>
            <person name="Nelson D.R."/>
            <person name="Li P."/>
            <person name="You F.M."/>
            <person name="Luo M.C."/>
            <person name="Dvorak J."/>
        </authorList>
    </citation>
    <scope>NUCLEOTIDE SEQUENCE [LARGE SCALE GENOMIC DNA]</scope>
    <source>
        <strain evidence="12">cv. AL8/78</strain>
    </source>
</reference>
<reference evidence="12" key="3">
    <citation type="journal article" date="2017" name="Nature">
        <title>Genome sequence of the progenitor of the wheat D genome Aegilops tauschii.</title>
        <authorList>
            <person name="Luo M.C."/>
            <person name="Gu Y.Q."/>
            <person name="Puiu D."/>
            <person name="Wang H."/>
            <person name="Twardziok S.O."/>
            <person name="Deal K.R."/>
            <person name="Huo N."/>
            <person name="Zhu T."/>
            <person name="Wang L."/>
            <person name="Wang Y."/>
            <person name="McGuire P.E."/>
            <person name="Liu S."/>
            <person name="Long H."/>
            <person name="Ramasamy R.K."/>
            <person name="Rodriguez J.C."/>
            <person name="Van S.L."/>
            <person name="Yuan L."/>
            <person name="Wang Z."/>
            <person name="Xia Z."/>
            <person name="Xiao L."/>
            <person name="Anderson O.D."/>
            <person name="Ouyang S."/>
            <person name="Liang Y."/>
            <person name="Zimin A.V."/>
            <person name="Pertea G."/>
            <person name="Qi P."/>
            <person name="Bennetzen J.L."/>
            <person name="Dai X."/>
            <person name="Dawson M.W."/>
            <person name="Muller H.G."/>
            <person name="Kugler K."/>
            <person name="Rivarola-Duarte L."/>
            <person name="Spannagl M."/>
            <person name="Mayer K.F.X."/>
            <person name="Lu F.H."/>
            <person name="Bevan M.W."/>
            <person name="Leroy P."/>
            <person name="Li P."/>
            <person name="You F.M."/>
            <person name="Sun Q."/>
            <person name="Liu Z."/>
            <person name="Lyons E."/>
            <person name="Wicker T."/>
            <person name="Salzberg S.L."/>
            <person name="Devos K.M."/>
            <person name="Dvorak J."/>
        </authorList>
    </citation>
    <scope>NUCLEOTIDE SEQUENCE [LARGE SCALE GENOMIC DNA]</scope>
    <source>
        <strain evidence="12">cv. AL8/78</strain>
    </source>
</reference>
<dbReference type="RefSeq" id="XP_020196158.1">
    <property type="nucleotide sequence ID" value="XM_020340569.3"/>
</dbReference>
<evidence type="ECO:0000313" key="12">
    <source>
        <dbReference type="EnsemblPlants" id="AET3Gv21160200.2"/>
    </source>
</evidence>
<dbReference type="OMA" id="IMDAMIN"/>
<keyword evidence="5 10" id="KW-0479">Metal-binding</keyword>
<dbReference type="GO" id="GO:0020037">
    <property type="term" value="F:heme binding"/>
    <property type="evidence" value="ECO:0007669"/>
    <property type="project" value="InterPro"/>
</dbReference>
<dbReference type="OrthoDB" id="2789670at2759"/>
<dbReference type="STRING" id="200361.A0A453GQM4"/>
<dbReference type="InterPro" id="IPR002401">
    <property type="entry name" value="Cyt_P450_E_grp-I"/>
</dbReference>
<sequence>MAETQHTQLVCYTLLCILLVAIVVKLKLKLRRGAGRLNQLPPGPWALPVIGHMHLLLGAIPHQAMHRLARRHGPVMLLRLGHVPTLVLSSAEAAREVMKVHDAAFADRPVYATANIFTYGGEDISFARHDSRHWKALRKLCAVELLSPRRVRSFRRVREEEAARLVRSVADAGPVVNVGDMLKVMMNDVVMRASVGDRCAQRDAYLEELDRVLDLMSGFNFIDLFPASRLARAIGGRALGATWEVHRRIHSIMDAMISDHRTAMEGEDDNDAGREQRGDVLTTLLRFQRDGGIGGVALTNENISGVLFDLFAAGSETTATTTIWAMSELMRSPHIMAAEQSEVRQVLHGKTEVTEADIDGRLHYLHMVIKETFRLHPPVPLLMPRLCTEQTKVMGYDIPEGTTVFVNVSAIGRDEKSWTDANEFTPKRFDGEKVDYGGTDFRFLPGGAGRRMCPGMMFGVSNIEMALASLLHHFDWKLPDGGNPEKLDMSEAYGITARRRTELVLEATVFVP</sequence>
<feature type="transmembrane region" description="Helical" evidence="11">
    <location>
        <begin position="6"/>
        <end position="26"/>
    </location>
</feature>
<keyword evidence="6 11" id="KW-1133">Transmembrane helix</keyword>
<comment type="cofactor">
    <cofactor evidence="1 10">
        <name>heme</name>
        <dbReference type="ChEBI" id="CHEBI:30413"/>
    </cofactor>
</comment>
<dbReference type="Gramene" id="AET3Gv21160200.2">
    <property type="protein sequence ID" value="AET3Gv21160200.2"/>
    <property type="gene ID" value="AET3Gv21160200"/>
</dbReference>
<dbReference type="CDD" id="cd11072">
    <property type="entry name" value="CYP71-like"/>
    <property type="match status" value="1"/>
</dbReference>
<reference evidence="12" key="4">
    <citation type="submission" date="2019-03" db="UniProtKB">
        <authorList>
            <consortium name="EnsemblPlants"/>
        </authorList>
    </citation>
    <scope>IDENTIFICATION</scope>
</reference>
<evidence type="ECO:0000256" key="7">
    <source>
        <dbReference type="ARBA" id="ARBA00023002"/>
    </source>
</evidence>
<feature type="binding site" description="axial binding residue" evidence="10">
    <location>
        <position position="453"/>
    </location>
    <ligand>
        <name>heme</name>
        <dbReference type="ChEBI" id="CHEBI:30413"/>
    </ligand>
    <ligandPart>
        <name>Fe</name>
        <dbReference type="ChEBI" id="CHEBI:18248"/>
    </ligandPart>
</feature>
<evidence type="ECO:0000256" key="9">
    <source>
        <dbReference type="ARBA" id="ARBA00023033"/>
    </source>
</evidence>